<feature type="non-terminal residue" evidence="1">
    <location>
        <position position="133"/>
    </location>
</feature>
<dbReference type="RefSeq" id="WP_309798273.1">
    <property type="nucleotide sequence ID" value="NZ_JAVDPW010000009.1"/>
</dbReference>
<evidence type="ECO:0000313" key="1">
    <source>
        <dbReference type="EMBL" id="MDR6292296.1"/>
    </source>
</evidence>
<organism evidence="1 2">
    <name type="scientific">Inquilinus ginsengisoli</name>
    <dbReference type="NCBI Taxonomy" id="363840"/>
    <lineage>
        <taxon>Bacteria</taxon>
        <taxon>Pseudomonadati</taxon>
        <taxon>Pseudomonadota</taxon>
        <taxon>Alphaproteobacteria</taxon>
        <taxon>Rhodospirillales</taxon>
        <taxon>Rhodospirillaceae</taxon>
        <taxon>Inquilinus</taxon>
    </lineage>
</organism>
<evidence type="ECO:0000313" key="2">
    <source>
        <dbReference type="Proteomes" id="UP001262410"/>
    </source>
</evidence>
<protein>
    <recommendedName>
        <fullName evidence="3">Transposase IS4-like domain-containing protein</fullName>
    </recommendedName>
</protein>
<proteinExistence type="predicted"/>
<accession>A0ABU1JUK3</accession>
<keyword evidence="2" id="KW-1185">Reference proteome</keyword>
<name>A0ABU1JUK3_9PROT</name>
<gene>
    <name evidence="1" type="ORF">E9232_004836</name>
</gene>
<evidence type="ECO:0008006" key="3">
    <source>
        <dbReference type="Google" id="ProtNLM"/>
    </source>
</evidence>
<comment type="caution">
    <text evidence="1">The sequence shown here is derived from an EMBL/GenBank/DDBJ whole genome shotgun (WGS) entry which is preliminary data.</text>
</comment>
<sequence>MRLHLAYDLPEERISHCVLTDLAGAEKLTRTPVRPGEIRIGDRGYPRPDDLAALRADGADVVVRLTWKSLSLAHRDGRPFAWMPLFDAATAHGHADAEILVEKARTPDWPALPMRLVVIPKPPADAELSRSRA</sequence>
<reference evidence="1 2" key="1">
    <citation type="submission" date="2023-07" db="EMBL/GenBank/DDBJ databases">
        <title>Sorghum-associated microbial communities from plants grown in Nebraska, USA.</title>
        <authorList>
            <person name="Schachtman D."/>
        </authorList>
    </citation>
    <scope>NUCLEOTIDE SEQUENCE [LARGE SCALE GENOMIC DNA]</scope>
    <source>
        <strain evidence="1 2">584</strain>
    </source>
</reference>
<dbReference type="EMBL" id="JAVDPW010000009">
    <property type="protein sequence ID" value="MDR6292296.1"/>
    <property type="molecule type" value="Genomic_DNA"/>
</dbReference>
<dbReference type="Proteomes" id="UP001262410">
    <property type="component" value="Unassembled WGS sequence"/>
</dbReference>